<gene>
    <name evidence="1" type="ORF">A2U01_0003029</name>
</gene>
<dbReference type="AlphaFoldDB" id="A0A392M661"/>
<dbReference type="Proteomes" id="UP000265520">
    <property type="component" value="Unassembled WGS sequence"/>
</dbReference>
<comment type="caution">
    <text evidence="1">The sequence shown here is derived from an EMBL/GenBank/DDBJ whole genome shotgun (WGS) entry which is preliminary data.</text>
</comment>
<proteinExistence type="predicted"/>
<organism evidence="1 2">
    <name type="scientific">Trifolium medium</name>
    <dbReference type="NCBI Taxonomy" id="97028"/>
    <lineage>
        <taxon>Eukaryota</taxon>
        <taxon>Viridiplantae</taxon>
        <taxon>Streptophyta</taxon>
        <taxon>Embryophyta</taxon>
        <taxon>Tracheophyta</taxon>
        <taxon>Spermatophyta</taxon>
        <taxon>Magnoliopsida</taxon>
        <taxon>eudicotyledons</taxon>
        <taxon>Gunneridae</taxon>
        <taxon>Pentapetalae</taxon>
        <taxon>rosids</taxon>
        <taxon>fabids</taxon>
        <taxon>Fabales</taxon>
        <taxon>Fabaceae</taxon>
        <taxon>Papilionoideae</taxon>
        <taxon>50 kb inversion clade</taxon>
        <taxon>NPAAA clade</taxon>
        <taxon>Hologalegina</taxon>
        <taxon>IRL clade</taxon>
        <taxon>Trifolieae</taxon>
        <taxon>Trifolium</taxon>
    </lineage>
</organism>
<evidence type="ECO:0000313" key="2">
    <source>
        <dbReference type="Proteomes" id="UP000265520"/>
    </source>
</evidence>
<dbReference type="EMBL" id="LXQA010003380">
    <property type="protein sequence ID" value="MCH82228.1"/>
    <property type="molecule type" value="Genomic_DNA"/>
</dbReference>
<accession>A0A392M661</accession>
<reference evidence="1 2" key="1">
    <citation type="journal article" date="2018" name="Front. Plant Sci.">
        <title>Red Clover (Trifolium pratense) and Zigzag Clover (T. medium) - A Picture of Genomic Similarities and Differences.</title>
        <authorList>
            <person name="Dluhosova J."/>
            <person name="Istvanek J."/>
            <person name="Nedelnik J."/>
            <person name="Repkova J."/>
        </authorList>
    </citation>
    <scope>NUCLEOTIDE SEQUENCE [LARGE SCALE GENOMIC DNA]</scope>
    <source>
        <strain evidence="2">cv. 10/8</strain>
        <tissue evidence="1">Leaf</tissue>
    </source>
</reference>
<evidence type="ECO:0000313" key="1">
    <source>
        <dbReference type="EMBL" id="MCH82228.1"/>
    </source>
</evidence>
<protein>
    <submittedName>
        <fullName evidence="1">Uncharacterized protein</fullName>
    </submittedName>
</protein>
<keyword evidence="2" id="KW-1185">Reference proteome</keyword>
<sequence length="55" mass="6062">MGGYSMSIRLARNSGASKWGVVERIWEIVEEVVGGVLCAPIFRTYQPFGVTRSCP</sequence>
<name>A0A392M661_9FABA</name>